<evidence type="ECO:0000256" key="5">
    <source>
        <dbReference type="SAM" id="MobiDB-lite"/>
    </source>
</evidence>
<name>A0A1E1L9A3_9HELO</name>
<dbReference type="InParanoid" id="A0A1E1L9A3"/>
<reference evidence="7" key="1">
    <citation type="submission" date="2016-03" db="EMBL/GenBank/DDBJ databases">
        <authorList>
            <person name="Ploux O."/>
        </authorList>
    </citation>
    <scope>NUCLEOTIDE SEQUENCE [LARGE SCALE GENOMIC DNA]</scope>
    <source>
        <strain evidence="7">UK7</strain>
    </source>
</reference>
<dbReference type="Proteomes" id="UP000178129">
    <property type="component" value="Unassembled WGS sequence"/>
</dbReference>
<keyword evidence="3" id="KW-0235">DNA replication</keyword>
<dbReference type="GO" id="GO:0043625">
    <property type="term" value="C:delta DNA polymerase complex"/>
    <property type="evidence" value="ECO:0007669"/>
    <property type="project" value="InterPro"/>
</dbReference>
<sequence length="479" mass="53012">MADCKLYLATSILTEDKVVTYRLLSRTLKIHVNDAKEMLYDFHRQQNAKKPDTIHATYLISGTKRKEEAIPTNSAAKKDGEDDYMQSSPFMASSMPAEEGTGESSVLSITLVKEEDLEGWITRLESYNIAEGITEVRSLYDHISSIHVYSIGPSPLKDLQILSDITREIQVLCASENVDEQAPKYGTITNKYVKRRPARRPVHVAAAPIPVPAKAVVKPQPAEIKAPVKPTKQESKSSQPSTANDFFGKGKAKSKPAVSSNASSKESTSNPPTLMRDSSSIFKSFAKGTSKLKREGIDSSAVESPALSAAEDSPMKDVVDDDDEEDTFVAPAPSKEIVDSDRKSRKEREAALKKMMDDDDEEEEDVKPKSKPKRKGKVVVEADEDEEVEKEKSVEKEEIPIVVSDGRRRGRRRVMKKKTVKDDEGYLVTREEAVWESFSEDEPAEKPKPNVQASSIASKTKKAAAKPGQGNIMSFFGKK</sequence>
<dbReference type="PANTHER" id="PTHR17598">
    <property type="entry name" value="DNA POLYMERASE DELTA SUBUNIT 3"/>
    <property type="match status" value="1"/>
</dbReference>
<comment type="subcellular location">
    <subcellularLocation>
        <location evidence="1">Nucleus</location>
    </subcellularLocation>
</comment>
<feature type="region of interest" description="Disordered" evidence="5">
    <location>
        <begin position="69"/>
        <end position="97"/>
    </location>
</feature>
<dbReference type="AlphaFoldDB" id="A0A1E1L9A3"/>
<dbReference type="STRING" id="914237.A0A1E1L9A3"/>
<feature type="compositionally biased region" description="Low complexity" evidence="5">
    <location>
        <begin position="259"/>
        <end position="269"/>
    </location>
</feature>
<protein>
    <recommendedName>
        <fullName evidence="2">DNA polymerase delta subunit 3</fullName>
    </recommendedName>
</protein>
<dbReference type="EMBL" id="FJUW01000041">
    <property type="protein sequence ID" value="CZT07105.1"/>
    <property type="molecule type" value="Genomic_DNA"/>
</dbReference>
<gene>
    <name evidence="6" type="ORF">RCO7_09678</name>
</gene>
<feature type="region of interest" description="Disordered" evidence="5">
    <location>
        <begin position="216"/>
        <end position="395"/>
    </location>
</feature>
<dbReference type="InterPro" id="IPR041913">
    <property type="entry name" value="POLD3_sf"/>
</dbReference>
<dbReference type="GO" id="GO:0006271">
    <property type="term" value="P:DNA strand elongation involved in DNA replication"/>
    <property type="evidence" value="ECO:0007669"/>
    <property type="project" value="TreeGrafter"/>
</dbReference>
<evidence type="ECO:0000256" key="2">
    <source>
        <dbReference type="ARBA" id="ARBA00017589"/>
    </source>
</evidence>
<evidence type="ECO:0000313" key="6">
    <source>
        <dbReference type="EMBL" id="CZT07105.1"/>
    </source>
</evidence>
<dbReference type="PANTHER" id="PTHR17598:SF13">
    <property type="entry name" value="DNA POLYMERASE DELTA SUBUNIT 3"/>
    <property type="match status" value="1"/>
</dbReference>
<dbReference type="GO" id="GO:0003887">
    <property type="term" value="F:DNA-directed DNA polymerase activity"/>
    <property type="evidence" value="ECO:0007669"/>
    <property type="project" value="TreeGrafter"/>
</dbReference>
<evidence type="ECO:0000256" key="4">
    <source>
        <dbReference type="ARBA" id="ARBA00023242"/>
    </source>
</evidence>
<dbReference type="GO" id="GO:1904161">
    <property type="term" value="P:DNA synthesis involved in UV-damage excision repair"/>
    <property type="evidence" value="ECO:0007669"/>
    <property type="project" value="TreeGrafter"/>
</dbReference>
<accession>A0A1E1L9A3</accession>
<comment type="caution">
    <text evidence="6">The sequence shown here is derived from an EMBL/GenBank/DDBJ whole genome shotgun (WGS) entry which is preliminary data.</text>
</comment>
<feature type="region of interest" description="Disordered" evidence="5">
    <location>
        <begin position="436"/>
        <end position="479"/>
    </location>
</feature>
<dbReference type="Pfam" id="PF09507">
    <property type="entry name" value="CDC27"/>
    <property type="match status" value="1"/>
</dbReference>
<dbReference type="GO" id="GO:0006297">
    <property type="term" value="P:nucleotide-excision repair, DNA gap filling"/>
    <property type="evidence" value="ECO:0007669"/>
    <property type="project" value="TreeGrafter"/>
</dbReference>
<evidence type="ECO:0000313" key="7">
    <source>
        <dbReference type="Proteomes" id="UP000178129"/>
    </source>
</evidence>
<keyword evidence="7" id="KW-1185">Reference proteome</keyword>
<feature type="compositionally biased region" description="Polar residues" evidence="5">
    <location>
        <begin position="270"/>
        <end position="282"/>
    </location>
</feature>
<feature type="compositionally biased region" description="Basic and acidic residues" evidence="5">
    <location>
        <begin position="336"/>
        <end position="356"/>
    </location>
</feature>
<organism evidence="6 7">
    <name type="scientific">Rhynchosporium graminicola</name>
    <dbReference type="NCBI Taxonomy" id="2792576"/>
    <lineage>
        <taxon>Eukaryota</taxon>
        <taxon>Fungi</taxon>
        <taxon>Dikarya</taxon>
        <taxon>Ascomycota</taxon>
        <taxon>Pezizomycotina</taxon>
        <taxon>Leotiomycetes</taxon>
        <taxon>Helotiales</taxon>
        <taxon>Ploettnerulaceae</taxon>
        <taxon>Rhynchosporium</taxon>
    </lineage>
</organism>
<proteinExistence type="predicted"/>
<dbReference type="Gene3D" id="3.90.1030.20">
    <property type="entry name" value="DNA polymerase delta, p66 (Cdc27) subunit, wHTH domain"/>
    <property type="match status" value="1"/>
</dbReference>
<evidence type="ECO:0000256" key="3">
    <source>
        <dbReference type="ARBA" id="ARBA00022705"/>
    </source>
</evidence>
<evidence type="ECO:0000256" key="1">
    <source>
        <dbReference type="ARBA" id="ARBA00004123"/>
    </source>
</evidence>
<keyword evidence="4" id="KW-0539">Nucleus</keyword>
<dbReference type="InterPro" id="IPR019038">
    <property type="entry name" value="POLD3"/>
</dbReference>